<dbReference type="EMBL" id="VORB01000011">
    <property type="protein sequence ID" value="TXC76080.1"/>
    <property type="molecule type" value="Genomic_DNA"/>
</dbReference>
<feature type="transmembrane region" description="Helical" evidence="1">
    <location>
        <begin position="186"/>
        <end position="210"/>
    </location>
</feature>
<reference evidence="2 3" key="1">
    <citation type="submission" date="2019-08" db="EMBL/GenBank/DDBJ databases">
        <title>Genome of Luteibaculum oceani JCM 18817.</title>
        <authorList>
            <person name="Bowman J.P."/>
        </authorList>
    </citation>
    <scope>NUCLEOTIDE SEQUENCE [LARGE SCALE GENOMIC DNA]</scope>
    <source>
        <strain evidence="2 3">JCM 18817</strain>
    </source>
</reference>
<feature type="transmembrane region" description="Helical" evidence="1">
    <location>
        <begin position="145"/>
        <end position="165"/>
    </location>
</feature>
<feature type="transmembrane region" description="Helical" evidence="1">
    <location>
        <begin position="288"/>
        <end position="305"/>
    </location>
</feature>
<dbReference type="Proteomes" id="UP000321168">
    <property type="component" value="Unassembled WGS sequence"/>
</dbReference>
<protein>
    <recommendedName>
        <fullName evidence="4">DUF2029 domain-containing protein</fullName>
    </recommendedName>
</protein>
<comment type="caution">
    <text evidence="2">The sequence shown here is derived from an EMBL/GenBank/DDBJ whole genome shotgun (WGS) entry which is preliminary data.</text>
</comment>
<dbReference type="RefSeq" id="WP_147015318.1">
    <property type="nucleotide sequence ID" value="NZ_VORB01000011.1"/>
</dbReference>
<keyword evidence="1" id="KW-0812">Transmembrane</keyword>
<evidence type="ECO:0000256" key="1">
    <source>
        <dbReference type="SAM" id="Phobius"/>
    </source>
</evidence>
<proteinExistence type="predicted"/>
<evidence type="ECO:0000313" key="3">
    <source>
        <dbReference type="Proteomes" id="UP000321168"/>
    </source>
</evidence>
<evidence type="ECO:0000313" key="2">
    <source>
        <dbReference type="EMBL" id="TXC76080.1"/>
    </source>
</evidence>
<sequence length="343" mass="39280">MKSLNPKKEDLLLWFCFFALLFGPAFALFSEYSYNLEANPDILSYLKLAELDFNDSPVRRYRFIIPFLSGGLHILLTPLKTIQPWDFPGPNFTLGLSFLIVNCSIMALSCLVLLKWLRVQGLNFWIALIAPLLVLGSRWTPYFAGLPLVDSLYFLVICSFLYAFATGNKRLFILCLLLGPIAKESFVLFIPLFFLFCPLSLIQLCFWLMISGLFNFSLRYGIDLMAGLDPLESYVADGNHIQHIPGSLTRLFSFHGLYELWSVAGFFNLLLALALIKKYRSKFPAFRWDIMVFIGIIFSHAILSGELARMLYLLLPIFAYYMSFILSSLFEVEITRPSDSLEF</sequence>
<dbReference type="AlphaFoldDB" id="A0A5C6UU10"/>
<accession>A0A5C6UU10</accession>
<gene>
    <name evidence="2" type="ORF">FRX97_11240</name>
</gene>
<name>A0A5C6UU10_9FLAO</name>
<feature type="transmembrane region" description="Helical" evidence="1">
    <location>
        <begin position="258"/>
        <end position="276"/>
    </location>
</feature>
<keyword evidence="1" id="KW-1133">Transmembrane helix</keyword>
<keyword evidence="1" id="KW-0472">Membrane</keyword>
<keyword evidence="3" id="KW-1185">Reference proteome</keyword>
<dbReference type="OrthoDB" id="874899at2"/>
<feature type="transmembrane region" description="Helical" evidence="1">
    <location>
        <begin position="311"/>
        <end position="330"/>
    </location>
</feature>
<organism evidence="2 3">
    <name type="scientific">Luteibaculum oceani</name>
    <dbReference type="NCBI Taxonomy" id="1294296"/>
    <lineage>
        <taxon>Bacteria</taxon>
        <taxon>Pseudomonadati</taxon>
        <taxon>Bacteroidota</taxon>
        <taxon>Flavobacteriia</taxon>
        <taxon>Flavobacteriales</taxon>
        <taxon>Luteibaculaceae</taxon>
        <taxon>Luteibaculum</taxon>
    </lineage>
</organism>
<feature type="transmembrane region" description="Helical" evidence="1">
    <location>
        <begin position="94"/>
        <end position="114"/>
    </location>
</feature>
<evidence type="ECO:0008006" key="4">
    <source>
        <dbReference type="Google" id="ProtNLM"/>
    </source>
</evidence>
<feature type="transmembrane region" description="Helical" evidence="1">
    <location>
        <begin position="121"/>
        <end position="139"/>
    </location>
</feature>